<dbReference type="EMBL" id="CAMXCT020002267">
    <property type="protein sequence ID" value="CAL1150306.1"/>
    <property type="molecule type" value="Genomic_DNA"/>
</dbReference>
<proteinExistence type="predicted"/>
<feature type="region of interest" description="Disordered" evidence="1">
    <location>
        <begin position="1"/>
        <end position="38"/>
    </location>
</feature>
<evidence type="ECO:0000256" key="1">
    <source>
        <dbReference type="SAM" id="MobiDB-lite"/>
    </source>
</evidence>
<dbReference type="Proteomes" id="UP001152797">
    <property type="component" value="Unassembled WGS sequence"/>
</dbReference>
<keyword evidence="4" id="KW-1185">Reference proteome</keyword>
<dbReference type="EMBL" id="CAMXCT030002267">
    <property type="protein sequence ID" value="CAL4784243.1"/>
    <property type="molecule type" value="Genomic_DNA"/>
</dbReference>
<sequence length="190" mass="21147">MGKGGYGKGWQNRRWQPAHQQWHSSHHDRASWHSQYRQPPRENSLTHLCAGVVTSAFERVCSGVASATWAAVQGAANTLMNGRSATQAQMPASKSGPADIMKCLAGSGTKPEQPAHPPRETVPTPNANQNQSVAEQMVLNLQEQQLLLQKQLLALQEKQQAVEWQQQQQLRQALKINLARRYLPSQPMKT</sequence>
<dbReference type="AlphaFoldDB" id="A0A9P1CT42"/>
<organism evidence="2">
    <name type="scientific">Cladocopium goreaui</name>
    <dbReference type="NCBI Taxonomy" id="2562237"/>
    <lineage>
        <taxon>Eukaryota</taxon>
        <taxon>Sar</taxon>
        <taxon>Alveolata</taxon>
        <taxon>Dinophyceae</taxon>
        <taxon>Suessiales</taxon>
        <taxon>Symbiodiniaceae</taxon>
        <taxon>Cladocopium</taxon>
    </lineage>
</organism>
<feature type="region of interest" description="Disordered" evidence="1">
    <location>
        <begin position="104"/>
        <end position="127"/>
    </location>
</feature>
<evidence type="ECO:0000313" key="2">
    <source>
        <dbReference type="EMBL" id="CAI3996931.1"/>
    </source>
</evidence>
<evidence type="ECO:0000313" key="3">
    <source>
        <dbReference type="EMBL" id="CAL1150306.1"/>
    </source>
</evidence>
<name>A0A9P1CT42_9DINO</name>
<evidence type="ECO:0000313" key="4">
    <source>
        <dbReference type="Proteomes" id="UP001152797"/>
    </source>
</evidence>
<reference evidence="3" key="2">
    <citation type="submission" date="2024-04" db="EMBL/GenBank/DDBJ databases">
        <authorList>
            <person name="Chen Y."/>
            <person name="Shah S."/>
            <person name="Dougan E. K."/>
            <person name="Thang M."/>
            <person name="Chan C."/>
        </authorList>
    </citation>
    <scope>NUCLEOTIDE SEQUENCE [LARGE SCALE GENOMIC DNA]</scope>
</reference>
<accession>A0A9P1CT42</accession>
<reference evidence="2" key="1">
    <citation type="submission" date="2022-10" db="EMBL/GenBank/DDBJ databases">
        <authorList>
            <person name="Chen Y."/>
            <person name="Dougan E. K."/>
            <person name="Chan C."/>
            <person name="Rhodes N."/>
            <person name="Thang M."/>
        </authorList>
    </citation>
    <scope>NUCLEOTIDE SEQUENCE</scope>
</reference>
<protein>
    <submittedName>
        <fullName evidence="2">Uncharacterized protein</fullName>
    </submittedName>
</protein>
<dbReference type="EMBL" id="CAMXCT010002267">
    <property type="protein sequence ID" value="CAI3996931.1"/>
    <property type="molecule type" value="Genomic_DNA"/>
</dbReference>
<gene>
    <name evidence="2" type="ORF">C1SCF055_LOCUS23361</name>
</gene>
<comment type="caution">
    <text evidence="2">The sequence shown here is derived from an EMBL/GenBank/DDBJ whole genome shotgun (WGS) entry which is preliminary data.</text>
</comment>